<evidence type="ECO:0000256" key="1">
    <source>
        <dbReference type="SAM" id="MobiDB-lite"/>
    </source>
</evidence>
<evidence type="ECO:0000313" key="2">
    <source>
        <dbReference type="EMBL" id="MBK1725816.1"/>
    </source>
</evidence>
<gene>
    <name evidence="2" type="ORF">CKO13_02020</name>
</gene>
<keyword evidence="3" id="KW-1185">Reference proteome</keyword>
<name>A0ABS1E607_9GAMM</name>
<dbReference type="RefSeq" id="WP_200256322.1">
    <property type="nucleotide sequence ID" value="NZ_NRSH01000011.1"/>
</dbReference>
<feature type="region of interest" description="Disordered" evidence="1">
    <location>
        <begin position="74"/>
        <end position="102"/>
    </location>
</feature>
<proteinExistence type="predicted"/>
<comment type="caution">
    <text evidence="2">The sequence shown here is derived from an EMBL/GenBank/DDBJ whole genome shotgun (WGS) entry which is preliminary data.</text>
</comment>
<organism evidence="2 3">
    <name type="scientific">Halorhodospira neutriphila</name>
    <dbReference type="NCBI Taxonomy" id="168379"/>
    <lineage>
        <taxon>Bacteria</taxon>
        <taxon>Pseudomonadati</taxon>
        <taxon>Pseudomonadota</taxon>
        <taxon>Gammaproteobacteria</taxon>
        <taxon>Chromatiales</taxon>
        <taxon>Ectothiorhodospiraceae</taxon>
        <taxon>Halorhodospira</taxon>
    </lineage>
</organism>
<dbReference type="EMBL" id="NRSH01000011">
    <property type="protein sequence ID" value="MBK1725816.1"/>
    <property type="molecule type" value="Genomic_DNA"/>
</dbReference>
<reference evidence="2 3" key="1">
    <citation type="journal article" date="2020" name="Microorganisms">
        <title>Osmotic Adaptation and Compatible Solute Biosynthesis of Phototrophic Bacteria as Revealed from Genome Analyses.</title>
        <authorList>
            <person name="Imhoff J.F."/>
            <person name="Rahn T."/>
            <person name="Kunzel S."/>
            <person name="Keller A."/>
            <person name="Neulinger S.C."/>
        </authorList>
    </citation>
    <scope>NUCLEOTIDE SEQUENCE [LARGE SCALE GENOMIC DNA]</scope>
    <source>
        <strain evidence="2 3">DSM 15116</strain>
    </source>
</reference>
<evidence type="ECO:0000313" key="3">
    <source>
        <dbReference type="Proteomes" id="UP000738126"/>
    </source>
</evidence>
<protein>
    <recommendedName>
        <fullName evidence="4">Type II secretion system protein GspC N-terminal domain-containing protein</fullName>
    </recommendedName>
</protein>
<feature type="compositionally biased region" description="Gly residues" evidence="1">
    <location>
        <begin position="78"/>
        <end position="88"/>
    </location>
</feature>
<dbReference type="Proteomes" id="UP000738126">
    <property type="component" value="Unassembled WGS sequence"/>
</dbReference>
<sequence length="164" mass="17255">MNSYFIFLILPVLALAGWWGGNALGGEPGGSASVAAVEALEMPEGLEQIRERRRRESPPIDMTAFQPAVSEAALAAASGGGSGDGGGDPQAKAAEAAPEPPRAQEQLDLVGVMIHDDRRVAHIGGEVVQIGDAVLGYRVQRIEMDRVVVSGPRGWEEVRFAADL</sequence>
<accession>A0ABS1E607</accession>
<evidence type="ECO:0008006" key="4">
    <source>
        <dbReference type="Google" id="ProtNLM"/>
    </source>
</evidence>